<feature type="compositionally biased region" description="Polar residues" evidence="1">
    <location>
        <begin position="7"/>
        <end position="18"/>
    </location>
</feature>
<evidence type="ECO:0000256" key="1">
    <source>
        <dbReference type="SAM" id="MobiDB-lite"/>
    </source>
</evidence>
<evidence type="ECO:0000313" key="3">
    <source>
        <dbReference type="Proteomes" id="UP000537775"/>
    </source>
</evidence>
<reference evidence="2 3" key="1">
    <citation type="submission" date="2020-08" db="EMBL/GenBank/DDBJ databases">
        <title>Sequencing the genomes of 1000 actinobacteria strains.</title>
        <authorList>
            <person name="Klenk H.-P."/>
        </authorList>
    </citation>
    <scope>NUCLEOTIDE SEQUENCE [LARGE SCALE GENOMIC DNA]</scope>
    <source>
        <strain evidence="2 3">DSM 12511</strain>
    </source>
</reference>
<proteinExistence type="predicted"/>
<protein>
    <submittedName>
        <fullName evidence="2">Uncharacterized protein</fullName>
    </submittedName>
</protein>
<organism evidence="2 3">
    <name type="scientific">Microbacterium thalassium</name>
    <dbReference type="NCBI Taxonomy" id="362649"/>
    <lineage>
        <taxon>Bacteria</taxon>
        <taxon>Bacillati</taxon>
        <taxon>Actinomycetota</taxon>
        <taxon>Actinomycetes</taxon>
        <taxon>Micrococcales</taxon>
        <taxon>Microbacteriaceae</taxon>
        <taxon>Microbacterium</taxon>
    </lineage>
</organism>
<dbReference type="Proteomes" id="UP000537775">
    <property type="component" value="Unassembled WGS sequence"/>
</dbReference>
<evidence type="ECO:0000313" key="2">
    <source>
        <dbReference type="EMBL" id="MBB6389743.1"/>
    </source>
</evidence>
<accession>A0A7X0FLM2</accession>
<comment type="caution">
    <text evidence="2">The sequence shown here is derived from an EMBL/GenBank/DDBJ whole genome shotgun (WGS) entry which is preliminary data.</text>
</comment>
<gene>
    <name evidence="2" type="ORF">HD594_000056</name>
</gene>
<keyword evidence="3" id="KW-1185">Reference proteome</keyword>
<dbReference type="RefSeq" id="WP_184749036.1">
    <property type="nucleotide sequence ID" value="NZ_BAAAJR010000008.1"/>
</dbReference>
<dbReference type="AlphaFoldDB" id="A0A7X0FLM2"/>
<sequence length="64" mass="7244">MADEMSEMSNLQSSNPSVSAEKPQIKGFSFHVCHEIRHFCHVCEAFGAERSARVRDRPLINLLV</sequence>
<dbReference type="EMBL" id="JACHML010000001">
    <property type="protein sequence ID" value="MBB6389743.1"/>
    <property type="molecule type" value="Genomic_DNA"/>
</dbReference>
<name>A0A7X0FLM2_9MICO</name>
<feature type="region of interest" description="Disordered" evidence="1">
    <location>
        <begin position="1"/>
        <end position="22"/>
    </location>
</feature>